<dbReference type="Proteomes" id="UP000321947">
    <property type="component" value="Unassembled WGS sequence"/>
</dbReference>
<organism evidence="2 3">
    <name type="scientific">Cucumis melo var. makuwa</name>
    <name type="common">Oriental melon</name>
    <dbReference type="NCBI Taxonomy" id="1194695"/>
    <lineage>
        <taxon>Eukaryota</taxon>
        <taxon>Viridiplantae</taxon>
        <taxon>Streptophyta</taxon>
        <taxon>Embryophyta</taxon>
        <taxon>Tracheophyta</taxon>
        <taxon>Spermatophyta</taxon>
        <taxon>Magnoliopsida</taxon>
        <taxon>eudicotyledons</taxon>
        <taxon>Gunneridae</taxon>
        <taxon>Pentapetalae</taxon>
        <taxon>rosids</taxon>
        <taxon>fabids</taxon>
        <taxon>Cucurbitales</taxon>
        <taxon>Cucurbitaceae</taxon>
        <taxon>Benincaseae</taxon>
        <taxon>Cucumis</taxon>
    </lineage>
</organism>
<evidence type="ECO:0000259" key="1">
    <source>
        <dbReference type="Pfam" id="PF17919"/>
    </source>
</evidence>
<dbReference type="InterPro" id="IPR043502">
    <property type="entry name" value="DNA/RNA_pol_sf"/>
</dbReference>
<evidence type="ECO:0000313" key="2">
    <source>
        <dbReference type="EMBL" id="TYK31670.1"/>
    </source>
</evidence>
<dbReference type="Pfam" id="PF17919">
    <property type="entry name" value="RT_RNaseH_2"/>
    <property type="match status" value="1"/>
</dbReference>
<comment type="caution">
    <text evidence="2">The sequence shown here is derived from an EMBL/GenBank/DDBJ whole genome shotgun (WGS) entry which is preliminary data.</text>
</comment>
<reference evidence="2 3" key="1">
    <citation type="submission" date="2019-08" db="EMBL/GenBank/DDBJ databases">
        <title>Draft genome sequences of two oriental melons (Cucumis melo L. var makuwa).</title>
        <authorList>
            <person name="Kwon S.-Y."/>
        </authorList>
    </citation>
    <scope>NUCLEOTIDE SEQUENCE [LARGE SCALE GENOMIC DNA]</scope>
    <source>
        <strain evidence="3">cv. Chang Bougi</strain>
        <tissue evidence="2">Leaf</tissue>
    </source>
</reference>
<accession>A0A5D3E7T6</accession>
<feature type="domain" description="Reverse transcriptase/retrotransposon-derived protein RNase H-like" evidence="1">
    <location>
        <begin position="55"/>
        <end position="99"/>
    </location>
</feature>
<proteinExistence type="predicted"/>
<dbReference type="SUPFAM" id="SSF56672">
    <property type="entry name" value="DNA/RNA polymerases"/>
    <property type="match status" value="1"/>
</dbReference>
<evidence type="ECO:0000313" key="3">
    <source>
        <dbReference type="Proteomes" id="UP000321947"/>
    </source>
</evidence>
<name>A0A5D3E7T6_CUCMM</name>
<sequence>MFLCTRADKLLGPCDRVWPNWDGRKEDCCDTRLGSTKISIGVTLVPRVQWSRDPEFQATFDGLKQAMMEGPLLRIADVTKPFKVETDASDYVLGVCSYRMDN</sequence>
<dbReference type="AlphaFoldDB" id="A0A5D3E7T6"/>
<dbReference type="InterPro" id="IPR041577">
    <property type="entry name" value="RT_RNaseH_2"/>
</dbReference>
<gene>
    <name evidence="2" type="ORF">E5676_scaffold398G00230</name>
</gene>
<protein>
    <submittedName>
        <fullName evidence="2">Putative mitochondrial protein</fullName>
    </submittedName>
</protein>
<dbReference type="EMBL" id="SSTD01000026">
    <property type="protein sequence ID" value="TYK31670.1"/>
    <property type="molecule type" value="Genomic_DNA"/>
</dbReference>